<dbReference type="GO" id="GO:0016780">
    <property type="term" value="F:phosphotransferase activity, for other substituted phosphate groups"/>
    <property type="evidence" value="ECO:0007669"/>
    <property type="project" value="TreeGrafter"/>
</dbReference>
<dbReference type="PANTHER" id="PTHR30576:SF0">
    <property type="entry name" value="UNDECAPRENYL-PHOSPHATE N-ACETYLGALACTOSAMINYL 1-PHOSPHATE TRANSFERASE-RELATED"/>
    <property type="match status" value="1"/>
</dbReference>
<dbReference type="Proteomes" id="UP000294830">
    <property type="component" value="Unassembled WGS sequence"/>
</dbReference>
<evidence type="ECO:0000259" key="3">
    <source>
        <dbReference type="Pfam" id="PF02397"/>
    </source>
</evidence>
<evidence type="ECO:0000313" key="4">
    <source>
        <dbReference type="EMBL" id="TCN61657.1"/>
    </source>
</evidence>
<proteinExistence type="inferred from homology"/>
<comment type="similarity">
    <text evidence="1">Belongs to the bacterial sugar transferase family.</text>
</comment>
<sequence>MKLLYIGNHKNLIQKIKEYPNFDAEFFDNMLLAYKILNSKEAKDYDAIIEEVSLYNANSSENAMISHIGGSTPIPYILVNGNFSSTDAERLLKQGIADGYGTDISAEQLEKRIQFLKENRGISTSSIVAIPEYKIPTAKRLFDVTTAGIMLLITLPILLIAAIAIRLESKGKFWYASERVGTGYRVFTFYKFRSMYTGSDNKLKEIKHLNLYNSNSKNEDNECQICKRLGHPCSPILLVDGGEICEDLYQKKRHQRNASAFIKIKDDPRITKVGRFIRNTSIDELPQLINVLKGNMSIVGNRPLPLYEAELLTSDQWSLRFMAPTGITGLWQTKKRGKPNLSEEERKSLDNEYALTCSFLNDIKIILLTIPALLQQENV</sequence>
<evidence type="ECO:0000256" key="1">
    <source>
        <dbReference type="ARBA" id="ARBA00006464"/>
    </source>
</evidence>
<dbReference type="AlphaFoldDB" id="A0A4R2E374"/>
<keyword evidence="2" id="KW-0472">Membrane</keyword>
<keyword evidence="2" id="KW-0812">Transmembrane</keyword>
<accession>A0A4R2E374</accession>
<protein>
    <submittedName>
        <fullName evidence="4">Lipopolysaccharide/colanic/teichoic acid biosynthesis glycosyltransferase</fullName>
    </submittedName>
</protein>
<keyword evidence="5" id="KW-1185">Reference proteome</keyword>
<dbReference type="EMBL" id="SLWB01000024">
    <property type="protein sequence ID" value="TCN61657.1"/>
    <property type="molecule type" value="Genomic_DNA"/>
</dbReference>
<keyword evidence="2" id="KW-1133">Transmembrane helix</keyword>
<dbReference type="PANTHER" id="PTHR30576">
    <property type="entry name" value="COLANIC BIOSYNTHESIS UDP-GLUCOSE LIPID CARRIER TRANSFERASE"/>
    <property type="match status" value="1"/>
</dbReference>
<gene>
    <name evidence="4" type="ORF">CLV25_12414</name>
</gene>
<evidence type="ECO:0000256" key="2">
    <source>
        <dbReference type="SAM" id="Phobius"/>
    </source>
</evidence>
<dbReference type="Pfam" id="PF02397">
    <property type="entry name" value="Bac_transf"/>
    <property type="match status" value="1"/>
</dbReference>
<name>A0A4R2E374_9BACT</name>
<keyword evidence="4" id="KW-0808">Transferase</keyword>
<organism evidence="4 5">
    <name type="scientific">Acetobacteroides hydrogenigenes</name>
    <dbReference type="NCBI Taxonomy" id="979970"/>
    <lineage>
        <taxon>Bacteria</taxon>
        <taxon>Pseudomonadati</taxon>
        <taxon>Bacteroidota</taxon>
        <taxon>Bacteroidia</taxon>
        <taxon>Bacteroidales</taxon>
        <taxon>Rikenellaceae</taxon>
        <taxon>Acetobacteroides</taxon>
    </lineage>
</organism>
<reference evidence="4 5" key="1">
    <citation type="submission" date="2019-03" db="EMBL/GenBank/DDBJ databases">
        <title>Genomic Encyclopedia of Archaeal and Bacterial Type Strains, Phase II (KMG-II): from individual species to whole genera.</title>
        <authorList>
            <person name="Goeker M."/>
        </authorList>
    </citation>
    <scope>NUCLEOTIDE SEQUENCE [LARGE SCALE GENOMIC DNA]</scope>
    <source>
        <strain evidence="4 5">RL-C</strain>
    </source>
</reference>
<dbReference type="InterPro" id="IPR003362">
    <property type="entry name" value="Bact_transf"/>
</dbReference>
<feature type="domain" description="Bacterial sugar transferase" evidence="3">
    <location>
        <begin position="139"/>
        <end position="374"/>
    </location>
</feature>
<dbReference type="RefSeq" id="WP_131840597.1">
    <property type="nucleotide sequence ID" value="NZ_SLWB01000024.1"/>
</dbReference>
<feature type="transmembrane region" description="Helical" evidence="2">
    <location>
        <begin position="144"/>
        <end position="165"/>
    </location>
</feature>
<evidence type="ECO:0000313" key="5">
    <source>
        <dbReference type="Proteomes" id="UP000294830"/>
    </source>
</evidence>
<dbReference type="OrthoDB" id="9808602at2"/>
<comment type="caution">
    <text evidence="4">The sequence shown here is derived from an EMBL/GenBank/DDBJ whole genome shotgun (WGS) entry which is preliminary data.</text>
</comment>